<dbReference type="InterPro" id="IPR001670">
    <property type="entry name" value="ADH_Fe/GldA"/>
</dbReference>
<accession>A0A1E8GPG4</accession>
<comment type="caution">
    <text evidence="4">The sequence shown here is derived from an EMBL/GenBank/DDBJ whole genome shotgun (WGS) entry which is preliminary data.</text>
</comment>
<dbReference type="FunFam" id="3.40.50.1970:FF:000003">
    <property type="entry name" value="Alcohol dehydrogenase, iron-containing"/>
    <property type="match status" value="1"/>
</dbReference>
<reference evidence="5" key="1">
    <citation type="submission" date="2016-09" db="EMBL/GenBank/DDBJ databases">
        <title>Draft genome sequence of a novel species of the family Streptococcaceae isolated from flowers.</title>
        <authorList>
            <person name="Chuah L.-O."/>
            <person name="Yap K.-P."/>
            <person name="Thong K.L."/>
            <person name="Liong M.T."/>
            <person name="Ahmad R."/>
            <person name="Rusul G."/>
        </authorList>
    </citation>
    <scope>NUCLEOTIDE SEQUENCE [LARGE SCALE GENOMIC DNA]</scope>
    <source>
        <strain evidence="5">DF1</strain>
    </source>
</reference>
<name>A0A1E8GPG4_9LACT</name>
<dbReference type="InterPro" id="IPR056798">
    <property type="entry name" value="ADH_Fe_C"/>
</dbReference>
<dbReference type="Pfam" id="PF00465">
    <property type="entry name" value="Fe-ADH"/>
    <property type="match status" value="1"/>
</dbReference>
<dbReference type="InterPro" id="IPR039697">
    <property type="entry name" value="Alcohol_dehydrogenase_Fe"/>
</dbReference>
<dbReference type="FunFam" id="1.20.1090.10:FF:000001">
    <property type="entry name" value="Aldehyde-alcohol dehydrogenase"/>
    <property type="match status" value="1"/>
</dbReference>
<feature type="domain" description="Fe-containing alcohol dehydrogenase-like C-terminal" evidence="3">
    <location>
        <begin position="169"/>
        <end position="373"/>
    </location>
</feature>
<dbReference type="RefSeq" id="WP_070791583.1">
    <property type="nucleotide sequence ID" value="NZ_MKIR01000004.1"/>
</dbReference>
<feature type="domain" description="Alcohol dehydrogenase iron-type/glycerol dehydrogenase GldA" evidence="2">
    <location>
        <begin position="6"/>
        <end position="156"/>
    </location>
</feature>
<dbReference type="Pfam" id="PF25137">
    <property type="entry name" value="ADH_Fe_C"/>
    <property type="match status" value="1"/>
</dbReference>
<dbReference type="EMBL" id="MKIR01000004">
    <property type="protein sequence ID" value="OFI49916.1"/>
    <property type="molecule type" value="Genomic_DNA"/>
</dbReference>
<gene>
    <name evidence="4" type="ORF">BG261_09740</name>
</gene>
<protein>
    <submittedName>
        <fullName evidence="4">Alcohol dehydrogenase</fullName>
    </submittedName>
</protein>
<evidence type="ECO:0000259" key="3">
    <source>
        <dbReference type="Pfam" id="PF25137"/>
    </source>
</evidence>
<keyword evidence="1" id="KW-0560">Oxidoreductase</keyword>
<keyword evidence="5" id="KW-1185">Reference proteome</keyword>
<dbReference type="Proteomes" id="UP000178622">
    <property type="component" value="Unassembled WGS sequence"/>
</dbReference>
<dbReference type="PANTHER" id="PTHR11496:SF83">
    <property type="entry name" value="HYDROXYACID-OXOACID TRANSHYDROGENASE, MITOCHONDRIAL"/>
    <property type="match status" value="1"/>
</dbReference>
<proteinExistence type="predicted"/>
<dbReference type="SUPFAM" id="SSF56796">
    <property type="entry name" value="Dehydroquinate synthase-like"/>
    <property type="match status" value="1"/>
</dbReference>
<dbReference type="OrthoDB" id="9815791at2"/>
<dbReference type="GO" id="GO:0046872">
    <property type="term" value="F:metal ion binding"/>
    <property type="evidence" value="ECO:0007669"/>
    <property type="project" value="InterPro"/>
</dbReference>
<dbReference type="Gene3D" id="1.20.1090.10">
    <property type="entry name" value="Dehydroquinate synthase-like - alpha domain"/>
    <property type="match status" value="1"/>
</dbReference>
<dbReference type="CDD" id="cd08180">
    <property type="entry name" value="PDD"/>
    <property type="match status" value="1"/>
</dbReference>
<dbReference type="GO" id="GO:0004022">
    <property type="term" value="F:alcohol dehydrogenase (NAD+) activity"/>
    <property type="evidence" value="ECO:0007669"/>
    <property type="project" value="UniProtKB-ARBA"/>
</dbReference>
<dbReference type="PANTHER" id="PTHR11496">
    <property type="entry name" value="ALCOHOL DEHYDROGENASE"/>
    <property type="match status" value="1"/>
</dbReference>
<dbReference type="AlphaFoldDB" id="A0A1E8GPG4"/>
<organism evidence="4 5">
    <name type="scientific">Floricoccus tropicus</name>
    <dbReference type="NCBI Taxonomy" id="1859473"/>
    <lineage>
        <taxon>Bacteria</taxon>
        <taxon>Bacillati</taxon>
        <taxon>Bacillota</taxon>
        <taxon>Bacilli</taxon>
        <taxon>Lactobacillales</taxon>
        <taxon>Streptococcaceae</taxon>
        <taxon>Floricoccus</taxon>
    </lineage>
</organism>
<dbReference type="STRING" id="1859473.BG261_09740"/>
<dbReference type="Gene3D" id="3.40.50.1970">
    <property type="match status" value="1"/>
</dbReference>
<evidence type="ECO:0000256" key="1">
    <source>
        <dbReference type="ARBA" id="ARBA00023002"/>
    </source>
</evidence>
<evidence type="ECO:0000313" key="5">
    <source>
        <dbReference type="Proteomes" id="UP000178622"/>
    </source>
</evidence>
<evidence type="ECO:0000313" key="4">
    <source>
        <dbReference type="EMBL" id="OFI49916.1"/>
    </source>
</evidence>
<sequence>MEINYPTKLWIGSDSLQRLAELKNERIFVVTDQAMKNLPSFEKVVSMIDSTNDYEIFSEVTPDPPISVLIAGIDAMKTLKPSMILAIGGGSVIDAAKGMNYFGAQTGVTENVTFIAVPTTSGTGSEVTNFSVITDETKGQKYPLVTDEIQPDEAILATDILLSIPPHITADTGMDVLTHVIESYVSTKYNDFSDALCEKVVKLVFTYLPICFENGNNYQAREKMHNASTMAGMAFNTTSLGLNHGLAHSLGGRFHIAHGRLNAILLPKVILYNAGMLSGQEINEDIAYRYSKLASAITKESYNPRMGTKKLVRLIEQLNRKLKIPSRLTDTGLPKEEYLNSENEVAIAALKDGCTATNPVVPTTNDIKQILKEVI</sequence>
<evidence type="ECO:0000259" key="2">
    <source>
        <dbReference type="Pfam" id="PF00465"/>
    </source>
</evidence>